<dbReference type="Proteomes" id="UP000015453">
    <property type="component" value="Unassembled WGS sequence"/>
</dbReference>
<evidence type="ECO:0000256" key="2">
    <source>
        <dbReference type="ARBA" id="ARBA00022723"/>
    </source>
</evidence>
<keyword evidence="3" id="KW-0223">Dioxygenase</keyword>
<proteinExistence type="inferred from homology"/>
<feature type="binding site" evidence="5">
    <location>
        <position position="325"/>
    </location>
    <ligand>
        <name>Fe cation</name>
        <dbReference type="ChEBI" id="CHEBI:24875"/>
        <note>catalytic</note>
    </ligand>
</feature>
<evidence type="ECO:0000256" key="3">
    <source>
        <dbReference type="ARBA" id="ARBA00022964"/>
    </source>
</evidence>
<sequence>NRSLLSKFFKSLDDGIADHLDPPLHPSLDPQKVLSGNFAPVGELPPTDCKIVEGSIPSSLRGAYIRNGPNPQFVPRGPYHLFDGDGMLHVLTIDGGKQEAVFCSRFVTTNKYDAEREAGYAYFFSAFTALNGFLPYMARTLVVLFRFLAGDFDIHRGFGAANTSLFHFAGKLFALVESDLPYEVELTPDGDVITLSRHDSFGGPFRVMTAHPKIDPDSGEAFAFRQCFKFPFLVYFRIDPRGNKQPEVPITSLKDFSLIHDFAITQNYAIFPDTQIVVRPGNVLKSQPLITVDSGKSPRLGILPRNAEDDEGICWVEVPGFNMVHAVNAWEEDGGDTIVVVATNVEGLEKALLEMDSSRGSIDMIRINVKEKTARWTPLSTSNLEYAVINNRYVGRKNRYVYAGIGAPMPKISGVVKLDLLKLTDAYSAGDCTAARRLFKQGCYGGEPYFVARDPNDTQNDEDDGYVLSYIHDENIGESSFIIMDAKSPELDVLATVKLPRRVPYGFHGIFV</sequence>
<evidence type="ECO:0000313" key="7">
    <source>
        <dbReference type="Proteomes" id="UP000015453"/>
    </source>
</evidence>
<feature type="binding site" evidence="5">
    <location>
        <position position="508"/>
    </location>
    <ligand>
        <name>Fe cation</name>
        <dbReference type="ChEBI" id="CHEBI:24875"/>
        <note>catalytic</note>
    </ligand>
</feature>
<comment type="cofactor">
    <cofactor evidence="5">
        <name>Fe(2+)</name>
        <dbReference type="ChEBI" id="CHEBI:29033"/>
    </cofactor>
    <text evidence="5">Binds 1 Fe(2+) ion per subunit.</text>
</comment>
<dbReference type="PANTHER" id="PTHR10543:SF46">
    <property type="entry name" value="CAROTENOID CLEAVAGE DIOXYGENASE 4, CHLOROPLASTIC-RELATED"/>
    <property type="match status" value="1"/>
</dbReference>
<evidence type="ECO:0000256" key="4">
    <source>
        <dbReference type="ARBA" id="ARBA00023004"/>
    </source>
</evidence>
<protein>
    <submittedName>
        <fullName evidence="6">Uncharacterized protein</fullName>
    </submittedName>
</protein>
<keyword evidence="7" id="KW-1185">Reference proteome</keyword>
<dbReference type="InterPro" id="IPR004294">
    <property type="entry name" value="Carotenoid_Oase"/>
</dbReference>
<dbReference type="EMBL" id="AUSU01008939">
    <property type="protein sequence ID" value="EPS58741.1"/>
    <property type="molecule type" value="Genomic_DNA"/>
</dbReference>
<name>S8C2U1_9LAMI</name>
<feature type="binding site" evidence="5">
    <location>
        <position position="211"/>
    </location>
    <ligand>
        <name>Fe cation</name>
        <dbReference type="ChEBI" id="CHEBI:24875"/>
        <note>catalytic</note>
    </ligand>
</feature>
<organism evidence="6 7">
    <name type="scientific">Genlisea aurea</name>
    <dbReference type="NCBI Taxonomy" id="192259"/>
    <lineage>
        <taxon>Eukaryota</taxon>
        <taxon>Viridiplantae</taxon>
        <taxon>Streptophyta</taxon>
        <taxon>Embryophyta</taxon>
        <taxon>Tracheophyta</taxon>
        <taxon>Spermatophyta</taxon>
        <taxon>Magnoliopsida</taxon>
        <taxon>eudicotyledons</taxon>
        <taxon>Gunneridae</taxon>
        <taxon>Pentapetalae</taxon>
        <taxon>asterids</taxon>
        <taxon>lamiids</taxon>
        <taxon>Lamiales</taxon>
        <taxon>Lentibulariaceae</taxon>
        <taxon>Genlisea</taxon>
    </lineage>
</organism>
<comment type="caution">
    <text evidence="6">The sequence shown here is derived from an EMBL/GenBank/DDBJ whole genome shotgun (WGS) entry which is preliminary data.</text>
</comment>
<feature type="non-terminal residue" evidence="6">
    <location>
        <position position="1"/>
    </location>
</feature>
<dbReference type="GO" id="GO:0009570">
    <property type="term" value="C:chloroplast stroma"/>
    <property type="evidence" value="ECO:0007669"/>
    <property type="project" value="TreeGrafter"/>
</dbReference>
<keyword evidence="3" id="KW-0560">Oxidoreductase</keyword>
<evidence type="ECO:0000256" key="5">
    <source>
        <dbReference type="PIRSR" id="PIRSR604294-1"/>
    </source>
</evidence>
<keyword evidence="2 5" id="KW-0479">Metal-binding</keyword>
<dbReference type="OrthoDB" id="1069523at2759"/>
<dbReference type="GO" id="GO:0016121">
    <property type="term" value="P:carotene catabolic process"/>
    <property type="evidence" value="ECO:0007669"/>
    <property type="project" value="TreeGrafter"/>
</dbReference>
<comment type="similarity">
    <text evidence="1">Belongs to the carotenoid oxygenase family.</text>
</comment>
<accession>S8C2U1</accession>
<dbReference type="GO" id="GO:0010436">
    <property type="term" value="F:carotenoid dioxygenase activity"/>
    <property type="evidence" value="ECO:0007669"/>
    <property type="project" value="TreeGrafter"/>
</dbReference>
<feature type="binding site" evidence="5">
    <location>
        <position position="260"/>
    </location>
    <ligand>
        <name>Fe cation</name>
        <dbReference type="ChEBI" id="CHEBI:24875"/>
        <note>catalytic</note>
    </ligand>
</feature>
<evidence type="ECO:0000313" key="6">
    <source>
        <dbReference type="EMBL" id="EPS58741.1"/>
    </source>
</evidence>
<keyword evidence="4 5" id="KW-0408">Iron</keyword>
<reference evidence="6 7" key="1">
    <citation type="journal article" date="2013" name="BMC Genomics">
        <title>The miniature genome of a carnivorous plant Genlisea aurea contains a low number of genes and short non-coding sequences.</title>
        <authorList>
            <person name="Leushkin E.V."/>
            <person name="Sutormin R.A."/>
            <person name="Nabieva E.R."/>
            <person name="Penin A.A."/>
            <person name="Kondrashov A.S."/>
            <person name="Logacheva M.D."/>
        </authorList>
    </citation>
    <scope>NUCLEOTIDE SEQUENCE [LARGE SCALE GENOMIC DNA]</scope>
</reference>
<feature type="non-terminal residue" evidence="6">
    <location>
        <position position="512"/>
    </location>
</feature>
<evidence type="ECO:0000256" key="1">
    <source>
        <dbReference type="ARBA" id="ARBA00006787"/>
    </source>
</evidence>
<dbReference type="PANTHER" id="PTHR10543">
    <property type="entry name" value="BETA-CAROTENE DIOXYGENASE"/>
    <property type="match status" value="1"/>
</dbReference>
<dbReference type="GO" id="GO:0046872">
    <property type="term" value="F:metal ion binding"/>
    <property type="evidence" value="ECO:0007669"/>
    <property type="project" value="UniProtKB-KW"/>
</dbReference>
<dbReference type="Pfam" id="PF03055">
    <property type="entry name" value="RPE65"/>
    <property type="match status" value="1"/>
</dbReference>
<gene>
    <name evidence="6" type="ORF">M569_16072</name>
</gene>
<dbReference type="AlphaFoldDB" id="S8C2U1"/>